<feature type="compositionally biased region" description="Low complexity" evidence="1">
    <location>
        <begin position="76"/>
        <end position="91"/>
    </location>
</feature>
<feature type="region of interest" description="Disordered" evidence="1">
    <location>
        <begin position="67"/>
        <end position="95"/>
    </location>
</feature>
<keyword evidence="2" id="KW-0472">Membrane</keyword>
<keyword evidence="2" id="KW-0812">Transmembrane</keyword>
<comment type="caution">
    <text evidence="3">The sequence shown here is derived from an EMBL/GenBank/DDBJ whole genome shotgun (WGS) entry which is preliminary data.</text>
</comment>
<evidence type="ECO:0000313" key="3">
    <source>
        <dbReference type="EMBL" id="GBP58625.1"/>
    </source>
</evidence>
<reference evidence="3 4" key="1">
    <citation type="journal article" date="2019" name="Commun. Biol.">
        <title>The bagworm genome reveals a unique fibroin gene that provides high tensile strength.</title>
        <authorList>
            <person name="Kono N."/>
            <person name="Nakamura H."/>
            <person name="Ohtoshi R."/>
            <person name="Tomita M."/>
            <person name="Numata K."/>
            <person name="Arakawa K."/>
        </authorList>
    </citation>
    <scope>NUCLEOTIDE SEQUENCE [LARGE SCALE GENOMIC DNA]</scope>
</reference>
<name>A0A4C1X8P4_EUMVA</name>
<proteinExistence type="predicted"/>
<evidence type="ECO:0000313" key="4">
    <source>
        <dbReference type="Proteomes" id="UP000299102"/>
    </source>
</evidence>
<dbReference type="EMBL" id="BGZK01000740">
    <property type="protein sequence ID" value="GBP58625.1"/>
    <property type="molecule type" value="Genomic_DNA"/>
</dbReference>
<feature type="transmembrane region" description="Helical" evidence="2">
    <location>
        <begin position="15"/>
        <end position="35"/>
    </location>
</feature>
<organism evidence="3 4">
    <name type="scientific">Eumeta variegata</name>
    <name type="common">Bagworm moth</name>
    <name type="synonym">Eumeta japonica</name>
    <dbReference type="NCBI Taxonomy" id="151549"/>
    <lineage>
        <taxon>Eukaryota</taxon>
        <taxon>Metazoa</taxon>
        <taxon>Ecdysozoa</taxon>
        <taxon>Arthropoda</taxon>
        <taxon>Hexapoda</taxon>
        <taxon>Insecta</taxon>
        <taxon>Pterygota</taxon>
        <taxon>Neoptera</taxon>
        <taxon>Endopterygota</taxon>
        <taxon>Lepidoptera</taxon>
        <taxon>Glossata</taxon>
        <taxon>Ditrysia</taxon>
        <taxon>Tineoidea</taxon>
        <taxon>Psychidae</taxon>
        <taxon>Oiketicinae</taxon>
        <taxon>Eumeta</taxon>
    </lineage>
</organism>
<gene>
    <name evidence="3" type="ORF">EVAR_38864_1</name>
</gene>
<sequence length="123" mass="13737">MVAIHCVGVFLEKDVSIAIGAVVLVAAFIISTFLLRRLFRRSKPPQPVIQVLQLDDVAREYLDTLDRKHQHHPTCSSRSASSGYSGGSLDSAPPVERSRKPIYYWEQEPPPDVTLTLHRESAV</sequence>
<dbReference type="AlphaFoldDB" id="A0A4C1X8P4"/>
<dbReference type="Proteomes" id="UP000299102">
    <property type="component" value="Unassembled WGS sequence"/>
</dbReference>
<keyword evidence="4" id="KW-1185">Reference proteome</keyword>
<protein>
    <submittedName>
        <fullName evidence="3">Uncharacterized protein</fullName>
    </submittedName>
</protein>
<dbReference type="OrthoDB" id="9448246at2759"/>
<keyword evidence="2" id="KW-1133">Transmembrane helix</keyword>
<evidence type="ECO:0000256" key="1">
    <source>
        <dbReference type="SAM" id="MobiDB-lite"/>
    </source>
</evidence>
<accession>A0A4C1X8P4</accession>
<evidence type="ECO:0000256" key="2">
    <source>
        <dbReference type="SAM" id="Phobius"/>
    </source>
</evidence>